<dbReference type="Proteomes" id="UP000320244">
    <property type="component" value="Unassembled WGS sequence"/>
</dbReference>
<proteinExistence type="predicted"/>
<accession>A0A563E921</accession>
<comment type="caution">
    <text evidence="1">The sequence shown here is derived from an EMBL/GenBank/DDBJ whole genome shotgun (WGS) entry which is preliminary data.</text>
</comment>
<sequence>MRTDDAWLSTLGPEMGRHREAIAAFAQLCADNRAVSSFSVGCSIGRGAGDALSDIDAAVGVSTVRGTAGAADVQDVEAWLLEALPALGEVVDVLRTGSDNNDFVIRQVFVQFSDRLQLDLAVIAEGEVRRGEAAPDFVPVFWREGAPNSTAGRSAHEVSPEQIREWAFLGWRALLDADKYLRRGSVWEAHQRVQDARDRIWMLWAAARGAAYPWHGLSQALDDSPDLLPPNIETTVAGLDAEDLRRAVVAAAQVLADSSAAAGTAWNAKLPSALADHTRRTLMDWPPSAR</sequence>
<reference evidence="1 2" key="2">
    <citation type="submission" date="2019-08" db="EMBL/GenBank/DDBJ databases">
        <title>Jejuicoccus antrihumi gen. nov., sp. nov., a new member of the family Dermacoccaceae isolated from a cave.</title>
        <authorList>
            <person name="Schumann P."/>
            <person name="Kim I.S."/>
        </authorList>
    </citation>
    <scope>NUCLEOTIDE SEQUENCE [LARGE SCALE GENOMIC DNA]</scope>
    <source>
        <strain evidence="1 2">C5-26</strain>
    </source>
</reference>
<name>A0A563E921_9MICO</name>
<organism evidence="1 2">
    <name type="scientific">Leekyejoonella antrihumi</name>
    <dbReference type="NCBI Taxonomy" id="1660198"/>
    <lineage>
        <taxon>Bacteria</taxon>
        <taxon>Bacillati</taxon>
        <taxon>Actinomycetota</taxon>
        <taxon>Actinomycetes</taxon>
        <taxon>Micrococcales</taxon>
        <taxon>Dermacoccaceae</taxon>
        <taxon>Leekyejoonella</taxon>
    </lineage>
</organism>
<keyword evidence="2" id="KW-1185">Reference proteome</keyword>
<dbReference type="AlphaFoldDB" id="A0A563E921"/>
<reference evidence="1 2" key="1">
    <citation type="submission" date="2019-05" db="EMBL/GenBank/DDBJ databases">
        <authorList>
            <person name="Lee S.D."/>
        </authorList>
    </citation>
    <scope>NUCLEOTIDE SEQUENCE [LARGE SCALE GENOMIC DNA]</scope>
    <source>
        <strain evidence="1 2">C5-26</strain>
    </source>
</reference>
<dbReference type="RefSeq" id="WP_146314849.1">
    <property type="nucleotide sequence ID" value="NZ_VCQV01000001.1"/>
</dbReference>
<evidence type="ECO:0000313" key="2">
    <source>
        <dbReference type="Proteomes" id="UP000320244"/>
    </source>
</evidence>
<evidence type="ECO:0008006" key="3">
    <source>
        <dbReference type="Google" id="ProtNLM"/>
    </source>
</evidence>
<dbReference type="OrthoDB" id="5179529at2"/>
<dbReference type="EMBL" id="VCQV01000001">
    <property type="protein sequence ID" value="TWP39068.1"/>
    <property type="molecule type" value="Genomic_DNA"/>
</dbReference>
<protein>
    <recommendedName>
        <fullName evidence="3">Nucleotidyltransferase domain-containing protein</fullName>
    </recommendedName>
</protein>
<evidence type="ECO:0000313" key="1">
    <source>
        <dbReference type="EMBL" id="TWP39068.1"/>
    </source>
</evidence>
<gene>
    <name evidence="1" type="ORF">FGL98_01390</name>
</gene>